<organism evidence="2 3">
    <name type="scientific">Apiospora aurea</name>
    <dbReference type="NCBI Taxonomy" id="335848"/>
    <lineage>
        <taxon>Eukaryota</taxon>
        <taxon>Fungi</taxon>
        <taxon>Dikarya</taxon>
        <taxon>Ascomycota</taxon>
        <taxon>Pezizomycotina</taxon>
        <taxon>Sordariomycetes</taxon>
        <taxon>Xylariomycetidae</taxon>
        <taxon>Amphisphaeriales</taxon>
        <taxon>Apiosporaceae</taxon>
        <taxon>Apiospora</taxon>
    </lineage>
</organism>
<accession>A0ABR1Q403</accession>
<gene>
    <name evidence="2" type="ORF">PG986_011062</name>
</gene>
<protein>
    <submittedName>
        <fullName evidence="2">Uncharacterized protein</fullName>
    </submittedName>
</protein>
<keyword evidence="3" id="KW-1185">Reference proteome</keyword>
<dbReference type="Proteomes" id="UP001391051">
    <property type="component" value="Unassembled WGS sequence"/>
</dbReference>
<dbReference type="GeneID" id="92080346"/>
<feature type="coiled-coil region" evidence="1">
    <location>
        <begin position="118"/>
        <end position="152"/>
    </location>
</feature>
<dbReference type="EMBL" id="JAQQWE010000007">
    <property type="protein sequence ID" value="KAK7946741.1"/>
    <property type="molecule type" value="Genomic_DNA"/>
</dbReference>
<evidence type="ECO:0000256" key="1">
    <source>
        <dbReference type="SAM" id="Coils"/>
    </source>
</evidence>
<evidence type="ECO:0000313" key="3">
    <source>
        <dbReference type="Proteomes" id="UP001391051"/>
    </source>
</evidence>
<evidence type="ECO:0000313" key="2">
    <source>
        <dbReference type="EMBL" id="KAK7946741.1"/>
    </source>
</evidence>
<name>A0ABR1Q403_9PEZI</name>
<reference evidence="2 3" key="1">
    <citation type="submission" date="2023-01" db="EMBL/GenBank/DDBJ databases">
        <title>Analysis of 21 Apiospora genomes using comparative genomics revels a genus with tremendous synthesis potential of carbohydrate active enzymes and secondary metabolites.</title>
        <authorList>
            <person name="Sorensen T."/>
        </authorList>
    </citation>
    <scope>NUCLEOTIDE SEQUENCE [LARGE SCALE GENOMIC DNA]</scope>
    <source>
        <strain evidence="2 3">CBS 24483</strain>
    </source>
</reference>
<dbReference type="RefSeq" id="XP_066696775.1">
    <property type="nucleotide sequence ID" value="XM_066847284.1"/>
</dbReference>
<proteinExistence type="predicted"/>
<keyword evidence="1" id="KW-0175">Coiled coil</keyword>
<feature type="coiled-coil region" evidence="1">
    <location>
        <begin position="54"/>
        <end position="88"/>
    </location>
</feature>
<sequence length="410" mass="47504">MLTWYKQQPRGVMQTVGSLFRQGQNTVAQQVDFSPVQDIQQQQSQHESQMLTEMRTMTREMASMRREMSKLQNDLRRCEQKHTVSEENELLRQQLYDLQKKREQSVRIKQDPSLSEENDALHKEVHSLRNECEQLRQDKQQLQCENARYVDILTNSTSDHVMDQEVSDRLKALRSAVYAAVIEVWIPKFKKLQPQVTEEHQRILQGILRKGPFNAARFQSHVCRVILQVLIKCIFNRSLFSCYDIKSPVAEILKDLEKYFIDIVPQDDWKDVTQWRLATMKCSSYYEPEENAPAYEAERILWRRIGPIFQDDARAEGLAKERIRKICSDALELKLLMRKATDEFAVRDFPGEPVTGVADSVIKFGGEPCGTDDVPGTVAFSRFGALLKFPIGRGDDEPEVLEKAQSVVYV</sequence>
<comment type="caution">
    <text evidence="2">The sequence shown here is derived from an EMBL/GenBank/DDBJ whole genome shotgun (WGS) entry which is preliminary data.</text>
</comment>